<dbReference type="AlphaFoldDB" id="A0A6P7K4M4"/>
<dbReference type="InParanoid" id="A0A6P7K4M4"/>
<evidence type="ECO:0000256" key="9">
    <source>
        <dbReference type="ARBA" id="ARBA00023204"/>
    </source>
</evidence>
<keyword evidence="6 10" id="KW-0863">Zinc-finger</keyword>
<organism evidence="13 14">
    <name type="scientific">Parambassis ranga</name>
    <name type="common">Indian glassy fish</name>
    <dbReference type="NCBI Taxonomy" id="210632"/>
    <lineage>
        <taxon>Eukaryota</taxon>
        <taxon>Metazoa</taxon>
        <taxon>Chordata</taxon>
        <taxon>Craniata</taxon>
        <taxon>Vertebrata</taxon>
        <taxon>Euteleostomi</taxon>
        <taxon>Actinopterygii</taxon>
        <taxon>Neopterygii</taxon>
        <taxon>Teleostei</taxon>
        <taxon>Neoteleostei</taxon>
        <taxon>Acanthomorphata</taxon>
        <taxon>Ovalentaria</taxon>
        <taxon>Ambassidae</taxon>
        <taxon>Parambassis</taxon>
    </lineage>
</organism>
<dbReference type="SUPFAM" id="SSF48019">
    <property type="entry name" value="post-AAA+ oligomerization domain-like"/>
    <property type="match status" value="1"/>
</dbReference>
<evidence type="ECO:0000313" key="13">
    <source>
        <dbReference type="Proteomes" id="UP000515145"/>
    </source>
</evidence>
<dbReference type="SMART" id="SM00382">
    <property type="entry name" value="AAA"/>
    <property type="match status" value="1"/>
</dbReference>
<keyword evidence="2" id="KW-0235">DNA replication</keyword>
<evidence type="ECO:0000256" key="8">
    <source>
        <dbReference type="ARBA" id="ARBA00022840"/>
    </source>
</evidence>
<dbReference type="InterPro" id="IPR027417">
    <property type="entry name" value="P-loop_NTPase"/>
</dbReference>
<dbReference type="FunFam" id="1.20.272.10:FF:000001">
    <property type="entry name" value="Putative AAA family ATPase"/>
    <property type="match status" value="1"/>
</dbReference>
<dbReference type="Pfam" id="PF00004">
    <property type="entry name" value="AAA"/>
    <property type="match status" value="1"/>
</dbReference>
<reference evidence="14" key="1">
    <citation type="submission" date="2025-08" db="UniProtKB">
        <authorList>
            <consortium name="RefSeq"/>
        </authorList>
    </citation>
    <scope>IDENTIFICATION</scope>
</reference>
<dbReference type="Pfam" id="PF16193">
    <property type="entry name" value="AAA_assoc_2"/>
    <property type="match status" value="1"/>
</dbReference>
<evidence type="ECO:0000256" key="10">
    <source>
        <dbReference type="PROSITE-ProRule" id="PRU01256"/>
    </source>
</evidence>
<evidence type="ECO:0000256" key="2">
    <source>
        <dbReference type="ARBA" id="ARBA00022705"/>
    </source>
</evidence>
<dbReference type="InterPro" id="IPR021886">
    <property type="entry name" value="MgsA_C"/>
</dbReference>
<dbReference type="GeneID" id="114449293"/>
<proteinExistence type="inferred from homology"/>
<dbReference type="GO" id="GO:0008270">
    <property type="term" value="F:zinc ion binding"/>
    <property type="evidence" value="ECO:0007669"/>
    <property type="project" value="UniProtKB-KW"/>
</dbReference>
<dbReference type="Proteomes" id="UP000515145">
    <property type="component" value="Chromosome 17"/>
</dbReference>
<dbReference type="GO" id="GO:0006261">
    <property type="term" value="P:DNA-templated DNA replication"/>
    <property type="evidence" value="ECO:0007669"/>
    <property type="project" value="TreeGrafter"/>
</dbReference>
<accession>A0A6P7K4M4</accession>
<dbReference type="FunFam" id="3.40.50.300:FF:000137">
    <property type="entry name" value="Replication-associated recombination protein A"/>
    <property type="match status" value="1"/>
</dbReference>
<evidence type="ECO:0000256" key="5">
    <source>
        <dbReference type="ARBA" id="ARBA00022763"/>
    </source>
</evidence>
<keyword evidence="13" id="KW-1185">Reference proteome</keyword>
<sequence>MATEMTAPPPDSVQCPVCFKDFTPVTINTHLDVCLLKGPEGNTPSTTDDNEPPVKKSRINAAEAVNSSSSSSSSSSSMSGTQSSAMFSLFQSNKGKVSAQGERNGLLTGKQSPIRAVNKGVKRSLTEAAEGERSAQPTDVSDGHTVKAANRLSLQTLFTLDKPLAEILRPNTLEEYFGQNKVVGQQTLLRSLLDSQEVPSLILWGPPGCGKTTLAHIIASKSKKSGAARFVTLSATSASTNDVREVIKQAQNELRLCKRKTILFIDEIHRFNKSQQDTFLPHVECGTVTLIGATTENPSFQVNAALLSRCRVLVLEKLSVEAMSSILNRAVATLGIRIHGQEPATPKDQDQTDEQGPKTYIEQKALDTIAYLCDGDARTGLNSLQLAVKAQMGVSRPNQLAQHGSPQDILVTEEHIKEGLQRSHILYDKAGEEHYNCISALHKSMRGSNENASLYWLGRMLEGGEDPLYVARRLVRFASEDVGMADPEALPQAVSAFQACHFIGMPECEVILAQCVVYLARAPKSVEIYKAYNNVKACLRNHKGPLPPVPLHLRNAPTRLMKQLGYAKGYKYNPAFSSPVEQEYLPEELRGIDFFTWTPSDP</sequence>
<dbReference type="GO" id="GO:0008047">
    <property type="term" value="F:enzyme activator activity"/>
    <property type="evidence" value="ECO:0007669"/>
    <property type="project" value="TreeGrafter"/>
</dbReference>
<keyword evidence="3" id="KW-0479">Metal-binding</keyword>
<dbReference type="FunCoup" id="A0A6P7K4M4">
    <property type="interactions" value="768"/>
</dbReference>
<dbReference type="PROSITE" id="PS51908">
    <property type="entry name" value="ZF_UBZ4"/>
    <property type="match status" value="1"/>
</dbReference>
<dbReference type="InterPro" id="IPR003959">
    <property type="entry name" value="ATPase_AAA_core"/>
</dbReference>
<dbReference type="Gene3D" id="3.30.160.60">
    <property type="entry name" value="Classic Zinc Finger"/>
    <property type="match status" value="1"/>
</dbReference>
<dbReference type="GO" id="GO:0005634">
    <property type="term" value="C:nucleus"/>
    <property type="evidence" value="ECO:0007669"/>
    <property type="project" value="TreeGrafter"/>
</dbReference>
<dbReference type="FunFam" id="1.10.3710.10:FF:000002">
    <property type="entry name" value="ATPase WRNIP1 isoform 1"/>
    <property type="match status" value="1"/>
</dbReference>
<keyword evidence="4" id="KW-0547">Nucleotide-binding</keyword>
<dbReference type="Gene3D" id="3.40.50.300">
    <property type="entry name" value="P-loop containing nucleotide triphosphate hydrolases"/>
    <property type="match status" value="1"/>
</dbReference>
<keyword evidence="5 10" id="KW-0227">DNA damage</keyword>
<dbReference type="Gene3D" id="1.10.8.60">
    <property type="match status" value="1"/>
</dbReference>
<dbReference type="PANTHER" id="PTHR13779:SF7">
    <property type="entry name" value="ATPASE WRNIP1"/>
    <property type="match status" value="1"/>
</dbReference>
<dbReference type="Gene3D" id="1.10.3710.10">
    <property type="entry name" value="DNA polymerase III clamp loader subunits, C-terminal domain"/>
    <property type="match status" value="1"/>
</dbReference>
<evidence type="ECO:0000256" key="7">
    <source>
        <dbReference type="ARBA" id="ARBA00022833"/>
    </source>
</evidence>
<gene>
    <name evidence="14" type="primary">wrnip1</name>
</gene>
<evidence type="ECO:0000256" key="6">
    <source>
        <dbReference type="ARBA" id="ARBA00022771"/>
    </source>
</evidence>
<keyword evidence="9 10" id="KW-0234">DNA repair</keyword>
<dbReference type="OrthoDB" id="10265467at2759"/>
<evidence type="ECO:0000256" key="3">
    <source>
        <dbReference type="ARBA" id="ARBA00022723"/>
    </source>
</evidence>
<dbReference type="InterPro" id="IPR051314">
    <property type="entry name" value="AAA_ATPase_RarA/MGS1/WRNIP1"/>
</dbReference>
<dbReference type="GO" id="GO:0017116">
    <property type="term" value="F:single-stranded DNA helicase activity"/>
    <property type="evidence" value="ECO:0007669"/>
    <property type="project" value="TreeGrafter"/>
</dbReference>
<dbReference type="InterPro" id="IPR032423">
    <property type="entry name" value="AAA_assoc_2"/>
</dbReference>
<dbReference type="Gene3D" id="1.20.272.10">
    <property type="match status" value="1"/>
</dbReference>
<evidence type="ECO:0000256" key="11">
    <source>
        <dbReference type="SAM" id="MobiDB-lite"/>
    </source>
</evidence>
<keyword evidence="8" id="KW-0067">ATP-binding</keyword>
<feature type="domain" description="UBZ4-type" evidence="12">
    <location>
        <begin position="12"/>
        <end position="39"/>
    </location>
</feature>
<dbReference type="InterPro" id="IPR003593">
    <property type="entry name" value="AAA+_ATPase"/>
</dbReference>
<dbReference type="InterPro" id="IPR008921">
    <property type="entry name" value="DNA_pol3_clamp-load_cplx_C"/>
</dbReference>
<dbReference type="GO" id="GO:0016887">
    <property type="term" value="F:ATP hydrolysis activity"/>
    <property type="evidence" value="ECO:0007669"/>
    <property type="project" value="InterPro"/>
</dbReference>
<dbReference type="GO" id="GO:0000731">
    <property type="term" value="P:DNA synthesis involved in DNA repair"/>
    <property type="evidence" value="ECO:0007669"/>
    <property type="project" value="TreeGrafter"/>
</dbReference>
<dbReference type="CDD" id="cd18139">
    <property type="entry name" value="HLD_clamp_RarA"/>
    <property type="match status" value="1"/>
</dbReference>
<dbReference type="GO" id="GO:0005524">
    <property type="term" value="F:ATP binding"/>
    <property type="evidence" value="ECO:0007669"/>
    <property type="project" value="UniProtKB-KW"/>
</dbReference>
<dbReference type="GO" id="GO:0003677">
    <property type="term" value="F:DNA binding"/>
    <property type="evidence" value="ECO:0007669"/>
    <property type="project" value="InterPro"/>
</dbReference>
<comment type="similarity">
    <text evidence="1">Belongs to the AAA ATPase family. RarA/MGS1/WRNIP1 subfamily.</text>
</comment>
<evidence type="ECO:0000259" key="12">
    <source>
        <dbReference type="PROSITE" id="PS51908"/>
    </source>
</evidence>
<evidence type="ECO:0000256" key="1">
    <source>
        <dbReference type="ARBA" id="ARBA00008959"/>
    </source>
</evidence>
<evidence type="ECO:0000313" key="14">
    <source>
        <dbReference type="RefSeq" id="XP_028282611.1"/>
    </source>
</evidence>
<dbReference type="SMART" id="SM00734">
    <property type="entry name" value="ZnF_Rad18"/>
    <property type="match status" value="1"/>
</dbReference>
<feature type="region of interest" description="Disordered" evidence="11">
    <location>
        <begin position="62"/>
        <end position="81"/>
    </location>
</feature>
<dbReference type="Pfam" id="PF12002">
    <property type="entry name" value="MgsA_C"/>
    <property type="match status" value="1"/>
</dbReference>
<dbReference type="PANTHER" id="PTHR13779">
    <property type="entry name" value="WERNER HELICASE-INTERACTING PROTEIN 1 FAMILY MEMBER"/>
    <property type="match status" value="1"/>
</dbReference>
<feature type="region of interest" description="Disordered" evidence="11">
    <location>
        <begin position="120"/>
        <end position="143"/>
    </location>
</feature>
<protein>
    <submittedName>
        <fullName evidence="14">ATPase WRNIP1</fullName>
    </submittedName>
</protein>
<dbReference type="CTD" id="56897"/>
<keyword evidence="7" id="KW-0862">Zinc</keyword>
<dbReference type="SUPFAM" id="SSF52540">
    <property type="entry name" value="P-loop containing nucleoside triphosphate hydrolases"/>
    <property type="match status" value="1"/>
</dbReference>
<feature type="compositionally biased region" description="Low complexity" evidence="11">
    <location>
        <begin position="67"/>
        <end position="81"/>
    </location>
</feature>
<dbReference type="CDD" id="cd00009">
    <property type="entry name" value="AAA"/>
    <property type="match status" value="1"/>
</dbReference>
<name>A0A6P7K4M4_9TELE</name>
<dbReference type="RefSeq" id="XP_028282611.1">
    <property type="nucleotide sequence ID" value="XM_028426810.1"/>
</dbReference>
<dbReference type="InterPro" id="IPR006642">
    <property type="entry name" value="Rad18_UBZ4"/>
</dbReference>
<evidence type="ECO:0000256" key="4">
    <source>
        <dbReference type="ARBA" id="ARBA00022741"/>
    </source>
</evidence>